<name>A0ABQ5P4F8_9ACTN</name>
<dbReference type="Proteomes" id="UP001291653">
    <property type="component" value="Unassembled WGS sequence"/>
</dbReference>
<organism evidence="2 3">
    <name type="scientific">Streptomyces yaizuensis</name>
    <dbReference type="NCBI Taxonomy" id="2989713"/>
    <lineage>
        <taxon>Bacteria</taxon>
        <taxon>Bacillati</taxon>
        <taxon>Actinomycetota</taxon>
        <taxon>Actinomycetes</taxon>
        <taxon>Kitasatosporales</taxon>
        <taxon>Streptomycetaceae</taxon>
        <taxon>Streptomyces</taxon>
    </lineage>
</organism>
<dbReference type="Gene3D" id="3.10.180.10">
    <property type="entry name" value="2,3-Dihydroxybiphenyl 1,2-Dioxygenase, domain 1"/>
    <property type="match status" value="1"/>
</dbReference>
<evidence type="ECO:0000259" key="1">
    <source>
        <dbReference type="Pfam" id="PF18029"/>
    </source>
</evidence>
<evidence type="ECO:0000313" key="2">
    <source>
        <dbReference type="EMBL" id="GLF97488.1"/>
    </source>
</evidence>
<dbReference type="RefSeq" id="WP_323449497.1">
    <property type="nucleotide sequence ID" value="NZ_BSBI01000011.1"/>
</dbReference>
<accession>A0ABQ5P4F8</accession>
<dbReference type="SUPFAM" id="SSF54593">
    <property type="entry name" value="Glyoxalase/Bleomycin resistance protein/Dihydroxybiphenyl dioxygenase"/>
    <property type="match status" value="1"/>
</dbReference>
<dbReference type="InterPro" id="IPR041581">
    <property type="entry name" value="Glyoxalase_6"/>
</dbReference>
<gene>
    <name evidence="2" type="ORF">SYYSPA8_24345</name>
</gene>
<dbReference type="InterPro" id="IPR029068">
    <property type="entry name" value="Glyas_Bleomycin-R_OHBP_Dase"/>
</dbReference>
<dbReference type="PANTHER" id="PTHR35908">
    <property type="entry name" value="HYPOTHETICAL FUSION PROTEIN"/>
    <property type="match status" value="1"/>
</dbReference>
<feature type="domain" description="Glyoxalase-like" evidence="1">
    <location>
        <begin position="7"/>
        <end position="147"/>
    </location>
</feature>
<keyword evidence="3" id="KW-1185">Reference proteome</keyword>
<dbReference type="PANTHER" id="PTHR35908:SF1">
    <property type="entry name" value="CONSERVED PROTEIN"/>
    <property type="match status" value="1"/>
</dbReference>
<protein>
    <submittedName>
        <fullName evidence="2">VOC family protein</fullName>
    </submittedName>
</protein>
<evidence type="ECO:0000313" key="3">
    <source>
        <dbReference type="Proteomes" id="UP001291653"/>
    </source>
</evidence>
<dbReference type="Pfam" id="PF18029">
    <property type="entry name" value="Glyoxalase_6"/>
    <property type="match status" value="1"/>
</dbReference>
<comment type="caution">
    <text evidence="2">The sequence shown here is derived from an EMBL/GenBank/DDBJ whole genome shotgun (WGS) entry which is preliminary data.</text>
</comment>
<reference evidence="2 3" key="1">
    <citation type="submission" date="2022-10" db="EMBL/GenBank/DDBJ databases">
        <title>Draft genome sequence of Streptomyces sp. YSPA8.</title>
        <authorList>
            <person name="Moriuchi R."/>
            <person name="Dohra H."/>
            <person name="Yamamura H."/>
            <person name="Kodani S."/>
        </authorList>
    </citation>
    <scope>NUCLEOTIDE SEQUENCE [LARGE SCALE GENOMIC DNA]</scope>
    <source>
        <strain evidence="2 3">YSPA8</strain>
    </source>
</reference>
<proteinExistence type="predicted"/>
<sequence length="148" mass="16892">MTLHWKLTIDAQDPIAQADFWGRALGYGIEDHSSLIQRLREQGHLPEGSTTEAYDREVWRDFAAVRHPDDPVDEKGVGLGRRLLFQRVPESKTTKNRLHLDVHVGPERREEEVARLTALGATVLYRQDQPMGSWTTMADPEGNEFCVE</sequence>
<dbReference type="EMBL" id="BSBI01000011">
    <property type="protein sequence ID" value="GLF97488.1"/>
    <property type="molecule type" value="Genomic_DNA"/>
</dbReference>